<sequence length="142" mass="15580">MGQSERGALPRLVLPNLLWSMSEPIPQSISDLIDATSDYALALGEKADLKQLEVEFPGRSLDVHFSTWDRPSDTDGWIETKKVIAIRFDHNPSYAAILLELHKATHACLSRSDKHFFEGLELLSEGEAGAAPAPAYCLCLGS</sequence>
<comment type="caution">
    <text evidence="1">The sequence shown here is derived from an EMBL/GenBank/DDBJ whole genome shotgun (WGS) entry which is preliminary data.</text>
</comment>
<organism evidence="1 2">
    <name type="scientific">Roseateles chitinivorans</name>
    <dbReference type="NCBI Taxonomy" id="2917965"/>
    <lineage>
        <taxon>Bacteria</taxon>
        <taxon>Pseudomonadati</taxon>
        <taxon>Pseudomonadota</taxon>
        <taxon>Betaproteobacteria</taxon>
        <taxon>Burkholderiales</taxon>
        <taxon>Sphaerotilaceae</taxon>
        <taxon>Roseateles</taxon>
    </lineage>
</organism>
<reference evidence="1 2" key="1">
    <citation type="submission" date="2017-11" db="EMBL/GenBank/DDBJ databases">
        <title>Draft genome sequence of Mitsuaria sp. HWN-4.</title>
        <authorList>
            <person name="Gundlapally S.R."/>
        </authorList>
    </citation>
    <scope>NUCLEOTIDE SEQUENCE [LARGE SCALE GENOMIC DNA]</scope>
    <source>
        <strain evidence="1 2">HWN-4</strain>
    </source>
</reference>
<protein>
    <submittedName>
        <fullName evidence="1">Uncharacterized protein</fullName>
    </submittedName>
</protein>
<dbReference type="Proteomes" id="UP000231501">
    <property type="component" value="Unassembled WGS sequence"/>
</dbReference>
<keyword evidence="2" id="KW-1185">Reference proteome</keyword>
<proteinExistence type="predicted"/>
<dbReference type="EMBL" id="PEOG01000007">
    <property type="protein sequence ID" value="PIM54741.1"/>
    <property type="molecule type" value="Genomic_DNA"/>
</dbReference>
<dbReference type="AlphaFoldDB" id="A0A2G9CE84"/>
<gene>
    <name evidence="1" type="ORF">CS062_02320</name>
</gene>
<name>A0A2G9CE84_9BURK</name>
<evidence type="ECO:0000313" key="2">
    <source>
        <dbReference type="Proteomes" id="UP000231501"/>
    </source>
</evidence>
<accession>A0A2G9CE84</accession>
<evidence type="ECO:0000313" key="1">
    <source>
        <dbReference type="EMBL" id="PIM54741.1"/>
    </source>
</evidence>